<dbReference type="AlphaFoldDB" id="K3WIT8"/>
<feature type="compositionally biased region" description="Polar residues" evidence="2">
    <location>
        <begin position="38"/>
        <end position="48"/>
    </location>
</feature>
<organism evidence="3 4">
    <name type="scientific">Globisporangium ultimum (strain ATCC 200006 / CBS 805.95 / DAOM BR144)</name>
    <name type="common">Pythium ultimum</name>
    <dbReference type="NCBI Taxonomy" id="431595"/>
    <lineage>
        <taxon>Eukaryota</taxon>
        <taxon>Sar</taxon>
        <taxon>Stramenopiles</taxon>
        <taxon>Oomycota</taxon>
        <taxon>Peronosporomycetes</taxon>
        <taxon>Pythiales</taxon>
        <taxon>Pythiaceae</taxon>
        <taxon>Globisporangium</taxon>
    </lineage>
</organism>
<dbReference type="Gene3D" id="3.40.50.300">
    <property type="entry name" value="P-loop containing nucleotide triphosphate hydrolases"/>
    <property type="match status" value="1"/>
</dbReference>
<dbReference type="FunFam" id="3.40.50.300:FF:001447">
    <property type="entry name" value="Ras-related protein Rab-1B"/>
    <property type="match status" value="1"/>
</dbReference>
<dbReference type="EMBL" id="GL376564">
    <property type="status" value="NOT_ANNOTATED_CDS"/>
    <property type="molecule type" value="Genomic_DNA"/>
</dbReference>
<reference evidence="4" key="2">
    <citation type="submission" date="2010-04" db="EMBL/GenBank/DDBJ databases">
        <authorList>
            <person name="Buell R."/>
            <person name="Hamilton J."/>
            <person name="Hostetler J."/>
        </authorList>
    </citation>
    <scope>NUCLEOTIDE SEQUENCE [LARGE SCALE GENOMIC DNA]</scope>
    <source>
        <strain evidence="4">DAOM:BR144</strain>
    </source>
</reference>
<protein>
    <submittedName>
        <fullName evidence="3">Uncharacterized protein</fullName>
    </submittedName>
</protein>
<comment type="similarity">
    <text evidence="1">Belongs to the small GTPase superfamily. Rab family.</text>
</comment>
<dbReference type="SUPFAM" id="SSF52540">
    <property type="entry name" value="P-loop containing nucleoside triphosphate hydrolases"/>
    <property type="match status" value="1"/>
</dbReference>
<dbReference type="GO" id="GO:0003924">
    <property type="term" value="F:GTPase activity"/>
    <property type="evidence" value="ECO:0007669"/>
    <property type="project" value="InterPro"/>
</dbReference>
<dbReference type="Proteomes" id="UP000019132">
    <property type="component" value="Unassembled WGS sequence"/>
</dbReference>
<evidence type="ECO:0000256" key="1">
    <source>
        <dbReference type="ARBA" id="ARBA00006270"/>
    </source>
</evidence>
<dbReference type="VEuPathDB" id="FungiDB:PYU1_G004869"/>
<dbReference type="InterPro" id="IPR050209">
    <property type="entry name" value="Rab_GTPases_membrane_traffic"/>
</dbReference>
<evidence type="ECO:0000313" key="4">
    <source>
        <dbReference type="Proteomes" id="UP000019132"/>
    </source>
</evidence>
<accession>K3WIT8</accession>
<dbReference type="PANTHER" id="PTHR47979">
    <property type="entry name" value="DRAB11-RELATED"/>
    <property type="match status" value="1"/>
</dbReference>
<reference evidence="3" key="3">
    <citation type="submission" date="2015-02" db="UniProtKB">
        <authorList>
            <consortium name="EnsemblProtists"/>
        </authorList>
    </citation>
    <scope>IDENTIFICATION</scope>
    <source>
        <strain evidence="3">DAOM BR144</strain>
    </source>
</reference>
<dbReference type="InParanoid" id="K3WIT8"/>
<dbReference type="PROSITE" id="PS51421">
    <property type="entry name" value="RAS"/>
    <property type="match status" value="1"/>
</dbReference>
<keyword evidence="4" id="KW-1185">Reference proteome</keyword>
<dbReference type="NCBIfam" id="TIGR00231">
    <property type="entry name" value="small_GTP"/>
    <property type="match status" value="1"/>
</dbReference>
<dbReference type="SMART" id="SM00175">
    <property type="entry name" value="RAB"/>
    <property type="match status" value="1"/>
</dbReference>
<dbReference type="EnsemblProtists" id="PYU1_T004880">
    <property type="protein sequence ID" value="PYU1_T004880"/>
    <property type="gene ID" value="PYU1_G004869"/>
</dbReference>
<dbReference type="PRINTS" id="PR00449">
    <property type="entry name" value="RASTRNSFRMNG"/>
</dbReference>
<evidence type="ECO:0000313" key="3">
    <source>
        <dbReference type="EnsemblProtists" id="PYU1_T004880"/>
    </source>
</evidence>
<dbReference type="GO" id="GO:0005525">
    <property type="term" value="F:GTP binding"/>
    <property type="evidence" value="ECO:0007669"/>
    <property type="project" value="InterPro"/>
</dbReference>
<dbReference type="HOGENOM" id="CLU_041217_23_0_1"/>
<dbReference type="STRING" id="431595.K3WIT8"/>
<dbReference type="InterPro" id="IPR027417">
    <property type="entry name" value="P-loop_NTPase"/>
</dbReference>
<proteinExistence type="inferred from homology"/>
<feature type="region of interest" description="Disordered" evidence="2">
    <location>
        <begin position="35"/>
        <end position="58"/>
    </location>
</feature>
<dbReference type="InterPro" id="IPR001806">
    <property type="entry name" value="Small_GTPase"/>
</dbReference>
<dbReference type="Pfam" id="PF00071">
    <property type="entry name" value="Ras"/>
    <property type="match status" value="1"/>
</dbReference>
<name>K3WIT8_GLOUD</name>
<dbReference type="SMART" id="SM00174">
    <property type="entry name" value="RHO"/>
    <property type="match status" value="1"/>
</dbReference>
<dbReference type="PROSITE" id="PS51419">
    <property type="entry name" value="RAB"/>
    <property type="match status" value="1"/>
</dbReference>
<dbReference type="eggNOG" id="KOG0087">
    <property type="taxonomic scope" value="Eukaryota"/>
</dbReference>
<dbReference type="InterPro" id="IPR005225">
    <property type="entry name" value="Small_GTP-bd"/>
</dbReference>
<evidence type="ECO:0000256" key="2">
    <source>
        <dbReference type="SAM" id="MobiDB-lite"/>
    </source>
</evidence>
<sequence length="267" mass="29140">MEQQYDVLYKVVLVGDPSVGKTNLLATFLASEDDSHGAQKSNTNSTRDSAAGVGGEVNKNADGTAKGFSFVRKPTIGVEFGTKIVQHPNGKRIKAQIWDTAGQERYRAITSSHYRRAAGALVVYDVTNRASFEHAQQHWLKELKAQADISSTLTKCIALVGNKIDLINSDNATTAVAPATFVSDELHDSAVLQLNVIGQRSSAKTGQNVRKTFEDLLIAIYDEDKGKYQRLERAATIHLEGNNKELGSFKNGSDNHQRSDLNKCCSV</sequence>
<reference evidence="4" key="1">
    <citation type="journal article" date="2010" name="Genome Biol.">
        <title>Genome sequence of the necrotrophic plant pathogen Pythium ultimum reveals original pathogenicity mechanisms and effector repertoire.</title>
        <authorList>
            <person name="Levesque C.A."/>
            <person name="Brouwer H."/>
            <person name="Cano L."/>
            <person name="Hamilton J.P."/>
            <person name="Holt C."/>
            <person name="Huitema E."/>
            <person name="Raffaele S."/>
            <person name="Robideau G.P."/>
            <person name="Thines M."/>
            <person name="Win J."/>
            <person name="Zerillo M.M."/>
            <person name="Beakes G.W."/>
            <person name="Boore J.L."/>
            <person name="Busam D."/>
            <person name="Dumas B."/>
            <person name="Ferriera S."/>
            <person name="Fuerstenberg S.I."/>
            <person name="Gachon C.M."/>
            <person name="Gaulin E."/>
            <person name="Govers F."/>
            <person name="Grenville-Briggs L."/>
            <person name="Horner N."/>
            <person name="Hostetler J."/>
            <person name="Jiang R.H."/>
            <person name="Johnson J."/>
            <person name="Krajaejun T."/>
            <person name="Lin H."/>
            <person name="Meijer H.J."/>
            <person name="Moore B."/>
            <person name="Morris P."/>
            <person name="Phuntmart V."/>
            <person name="Puiu D."/>
            <person name="Shetty J."/>
            <person name="Stajich J.E."/>
            <person name="Tripathy S."/>
            <person name="Wawra S."/>
            <person name="van West P."/>
            <person name="Whitty B.R."/>
            <person name="Coutinho P.M."/>
            <person name="Henrissat B."/>
            <person name="Martin F."/>
            <person name="Thomas P.D."/>
            <person name="Tyler B.M."/>
            <person name="De Vries R.P."/>
            <person name="Kamoun S."/>
            <person name="Yandell M."/>
            <person name="Tisserat N."/>
            <person name="Buell C.R."/>
        </authorList>
    </citation>
    <scope>NUCLEOTIDE SEQUENCE</scope>
    <source>
        <strain evidence="4">DAOM:BR144</strain>
    </source>
</reference>
<dbReference type="SMART" id="SM00173">
    <property type="entry name" value="RAS"/>
    <property type="match status" value="1"/>
</dbReference>
<dbReference type="OMA" id="DKARNTP"/>